<evidence type="ECO:0000256" key="4">
    <source>
        <dbReference type="RuleBase" id="RU362057"/>
    </source>
</evidence>
<dbReference type="CDD" id="cd03784">
    <property type="entry name" value="GT1_Gtf-like"/>
    <property type="match status" value="1"/>
</dbReference>
<accession>A0A834STU4</accession>
<keyword evidence="2 3" id="KW-0808">Transferase</keyword>
<dbReference type="Gene3D" id="3.40.50.2000">
    <property type="entry name" value="Glycogen Phosphorylase B"/>
    <property type="match status" value="2"/>
</dbReference>
<organism evidence="5 6">
    <name type="scientific">Senna tora</name>
    <dbReference type="NCBI Taxonomy" id="362788"/>
    <lineage>
        <taxon>Eukaryota</taxon>
        <taxon>Viridiplantae</taxon>
        <taxon>Streptophyta</taxon>
        <taxon>Embryophyta</taxon>
        <taxon>Tracheophyta</taxon>
        <taxon>Spermatophyta</taxon>
        <taxon>Magnoliopsida</taxon>
        <taxon>eudicotyledons</taxon>
        <taxon>Gunneridae</taxon>
        <taxon>Pentapetalae</taxon>
        <taxon>rosids</taxon>
        <taxon>fabids</taxon>
        <taxon>Fabales</taxon>
        <taxon>Fabaceae</taxon>
        <taxon>Caesalpinioideae</taxon>
        <taxon>Cassia clade</taxon>
        <taxon>Senna</taxon>
    </lineage>
</organism>
<dbReference type="GO" id="GO:0080044">
    <property type="term" value="F:quercetin 7-O-glucosyltransferase activity"/>
    <property type="evidence" value="ECO:0007669"/>
    <property type="project" value="TreeGrafter"/>
</dbReference>
<dbReference type="InterPro" id="IPR035595">
    <property type="entry name" value="UDP_glycos_trans_CS"/>
</dbReference>
<dbReference type="GO" id="GO:0010294">
    <property type="term" value="F:abscisic acid glucosyltransferase activity"/>
    <property type="evidence" value="ECO:0007669"/>
    <property type="project" value="TreeGrafter"/>
</dbReference>
<dbReference type="GO" id="GO:0080043">
    <property type="term" value="F:quercetin 3-O-glucosyltransferase activity"/>
    <property type="evidence" value="ECO:0007669"/>
    <property type="project" value="TreeGrafter"/>
</dbReference>
<dbReference type="OrthoDB" id="5835829at2759"/>
<keyword evidence="6" id="KW-1185">Reference proteome</keyword>
<name>A0A834STU4_9FABA</name>
<evidence type="ECO:0000313" key="5">
    <source>
        <dbReference type="EMBL" id="KAF7809874.1"/>
    </source>
</evidence>
<dbReference type="Pfam" id="PF00201">
    <property type="entry name" value="UDPGT"/>
    <property type="match status" value="1"/>
</dbReference>
<evidence type="ECO:0000256" key="3">
    <source>
        <dbReference type="RuleBase" id="RU003718"/>
    </source>
</evidence>
<dbReference type="SUPFAM" id="SSF53756">
    <property type="entry name" value="UDP-Glycosyltransferase/glycogen phosphorylase"/>
    <property type="match status" value="1"/>
</dbReference>
<keyword evidence="3" id="KW-0328">Glycosyltransferase</keyword>
<dbReference type="EC" id="2.4.1.-" evidence="4"/>
<evidence type="ECO:0000256" key="2">
    <source>
        <dbReference type="ARBA" id="ARBA00022679"/>
    </source>
</evidence>
<evidence type="ECO:0000313" key="6">
    <source>
        <dbReference type="Proteomes" id="UP000634136"/>
    </source>
</evidence>
<comment type="caution">
    <text evidence="5">The sequence shown here is derived from an EMBL/GenBank/DDBJ whole genome shotgun (WGS) entry which is preliminary data.</text>
</comment>
<reference evidence="5" key="1">
    <citation type="submission" date="2020-09" db="EMBL/GenBank/DDBJ databases">
        <title>Genome-Enabled Discovery of Anthraquinone Biosynthesis in Senna tora.</title>
        <authorList>
            <person name="Kang S.-H."/>
            <person name="Pandey R.P."/>
            <person name="Lee C.-M."/>
            <person name="Sim J.-S."/>
            <person name="Jeong J.-T."/>
            <person name="Choi B.-S."/>
            <person name="Jung M."/>
            <person name="Ginzburg D."/>
            <person name="Zhao K."/>
            <person name="Won S.Y."/>
            <person name="Oh T.-J."/>
            <person name="Yu Y."/>
            <person name="Kim N.-H."/>
            <person name="Lee O.R."/>
            <person name="Lee T.-H."/>
            <person name="Bashyal P."/>
            <person name="Kim T.-S."/>
            <person name="Lee W.-H."/>
            <person name="Kawkins C."/>
            <person name="Kim C.-K."/>
            <person name="Kim J.S."/>
            <person name="Ahn B.O."/>
            <person name="Rhee S.Y."/>
            <person name="Sohng J.K."/>
        </authorList>
    </citation>
    <scope>NUCLEOTIDE SEQUENCE</scope>
    <source>
        <tissue evidence="5">Leaf</tissue>
    </source>
</reference>
<dbReference type="PANTHER" id="PTHR11926">
    <property type="entry name" value="GLUCOSYL/GLUCURONOSYL TRANSFERASES"/>
    <property type="match status" value="1"/>
</dbReference>
<dbReference type="FunFam" id="3.40.50.2000:FF:000019">
    <property type="entry name" value="Glycosyltransferase"/>
    <property type="match status" value="1"/>
</dbReference>
<dbReference type="PANTHER" id="PTHR11926:SF1264">
    <property type="entry name" value="GLYCOSYLTRANSFERASE-RELATED"/>
    <property type="match status" value="1"/>
</dbReference>
<dbReference type="InterPro" id="IPR002213">
    <property type="entry name" value="UDP_glucos_trans"/>
</dbReference>
<dbReference type="AlphaFoldDB" id="A0A834STU4"/>
<evidence type="ECO:0000256" key="1">
    <source>
        <dbReference type="ARBA" id="ARBA00009995"/>
    </source>
</evidence>
<proteinExistence type="inferred from homology"/>
<dbReference type="EMBL" id="JAAIUW010000011">
    <property type="protein sequence ID" value="KAF7809874.1"/>
    <property type="molecule type" value="Genomic_DNA"/>
</dbReference>
<comment type="similarity">
    <text evidence="1 3">Belongs to the UDP-glycosyltransferase family.</text>
</comment>
<dbReference type="Proteomes" id="UP000634136">
    <property type="component" value="Unassembled WGS sequence"/>
</dbReference>
<sequence length="469" mass="52513">MAKGEEKSSVLMVSMAFQGHMNPMLRLAKILNSKGVRVTLATTEAVRHRMLKYNSNSTINNINSDNNPNQIELAFFSDGLSPDFDRVTYAEEFFLSLEAQGPTNLSSLIGNLSRNDFSCMIINPFMPWAIDVAHKLGIPCAILWIQASAVYSIYYRYYKSINRFPNLEDPNGIVQLPGIPSLEVRELPSFMLPSSPPFIRTMLENIFESIDKVRWVFATSFDDFEEEIVKSMDSLIPIRSIGPLVSPFMLGQKETNDLSVDMWGVDESCMGWLDEKPNSSVIYVSFGSIIVLTQNQMDNIAMALKNSNKAFLWVIQESNPSGGSLSREFLEETKGRGMVVNWCPQEKVLMHPSIGCFVTHCGWNSMIEAVVAGLPMVAYPKWSDQAINTKLCISVFENGVRVNCGEDGVARAEEVERCIREVMEGPKGVEMKKKAMKMKEDARKAIEEGGSSNRNINMFISELINNVGN</sequence>
<gene>
    <name evidence="5" type="ORF">G2W53_036617</name>
</gene>
<dbReference type="PROSITE" id="PS00375">
    <property type="entry name" value="UDPGT"/>
    <property type="match status" value="1"/>
</dbReference>
<protein>
    <recommendedName>
        <fullName evidence="4">Glycosyltransferase</fullName>
        <ecNumber evidence="4">2.4.1.-</ecNumber>
    </recommendedName>
</protein>